<evidence type="ECO:0000313" key="2">
    <source>
        <dbReference type="Proteomes" id="UP001549204"/>
    </source>
</evidence>
<sequence length="289" mass="31355">MTVFSPDLSLGSETPNNIAVYLYEIEDHAAAMAISGSGPGGQGYIFDRYVYLGTDAVYGFLEPGSTDIVPVSSVEADESLKDAKLKVTLDRFFVENYPGGGEHRILCEFAGKNQAQGVVEELRFATTCVARDQQGSSVSSLPVFLGVTAGQNGISFEGRTVNVRSSYDDTVLEVLGSETFKQGLSLLDAVQPAIRPFAKLAEGVVKMAASRNKNRQVHTFSLGLDFGSNSTSARLRCGSYIVVQSGSVYNWDWSLYKWDANTNRIVARMDSGVAPPAWNYMVFGVSRYS</sequence>
<dbReference type="EMBL" id="JBEPMC010000019">
    <property type="protein sequence ID" value="MET3583592.1"/>
    <property type="molecule type" value="Genomic_DNA"/>
</dbReference>
<gene>
    <name evidence="1" type="ORF">ABID19_006657</name>
</gene>
<organism evidence="1 2">
    <name type="scientific">Mesorhizobium robiniae</name>
    <dbReference type="NCBI Taxonomy" id="559315"/>
    <lineage>
        <taxon>Bacteria</taxon>
        <taxon>Pseudomonadati</taxon>
        <taxon>Pseudomonadota</taxon>
        <taxon>Alphaproteobacteria</taxon>
        <taxon>Hyphomicrobiales</taxon>
        <taxon>Phyllobacteriaceae</taxon>
        <taxon>Mesorhizobium</taxon>
    </lineage>
</organism>
<protein>
    <submittedName>
        <fullName evidence="1">Uncharacterized protein</fullName>
    </submittedName>
</protein>
<dbReference type="Proteomes" id="UP001549204">
    <property type="component" value="Unassembled WGS sequence"/>
</dbReference>
<dbReference type="RefSeq" id="WP_263806762.1">
    <property type="nucleotide sequence ID" value="NZ_JBEPMC010000019.1"/>
</dbReference>
<proteinExistence type="predicted"/>
<keyword evidence="2" id="KW-1185">Reference proteome</keyword>
<evidence type="ECO:0000313" key="1">
    <source>
        <dbReference type="EMBL" id="MET3583592.1"/>
    </source>
</evidence>
<comment type="caution">
    <text evidence="1">The sequence shown here is derived from an EMBL/GenBank/DDBJ whole genome shotgun (WGS) entry which is preliminary data.</text>
</comment>
<accession>A0ABV2GZL6</accession>
<reference evidence="1 2" key="1">
    <citation type="submission" date="2024-06" db="EMBL/GenBank/DDBJ databases">
        <title>Genomic Encyclopedia of Type Strains, Phase IV (KMG-IV): sequencing the most valuable type-strain genomes for metagenomic binning, comparative biology and taxonomic classification.</title>
        <authorList>
            <person name="Goeker M."/>
        </authorList>
    </citation>
    <scope>NUCLEOTIDE SEQUENCE [LARGE SCALE GENOMIC DNA]</scope>
    <source>
        <strain evidence="1 2">DSM 100022</strain>
    </source>
</reference>
<name>A0ABV2GZL6_9HYPH</name>